<feature type="domain" description="EF-hand" evidence="3">
    <location>
        <begin position="116"/>
        <end position="151"/>
    </location>
</feature>
<evidence type="ECO:0000313" key="5">
    <source>
        <dbReference type="Proteomes" id="UP000194236"/>
    </source>
</evidence>
<dbReference type="GO" id="GO:0016460">
    <property type="term" value="C:myosin II complex"/>
    <property type="evidence" value="ECO:0007669"/>
    <property type="project" value="TreeGrafter"/>
</dbReference>
<evidence type="ECO:0000259" key="3">
    <source>
        <dbReference type="PROSITE" id="PS50222"/>
    </source>
</evidence>
<feature type="domain" description="EF-hand" evidence="3">
    <location>
        <begin position="80"/>
        <end position="115"/>
    </location>
</feature>
<dbReference type="InterPro" id="IPR018247">
    <property type="entry name" value="EF_Hand_1_Ca_BS"/>
</dbReference>
<name>A0A1Y3BM94_EURMA</name>
<dbReference type="SMART" id="SM00054">
    <property type="entry name" value="EFh"/>
    <property type="match status" value="3"/>
</dbReference>
<dbReference type="OrthoDB" id="343296at2759"/>
<evidence type="ECO:0000256" key="2">
    <source>
        <dbReference type="ARBA" id="ARBA00022837"/>
    </source>
</evidence>
<organism evidence="4 5">
    <name type="scientific">Euroglyphus maynei</name>
    <name type="common">Mayne's house dust mite</name>
    <dbReference type="NCBI Taxonomy" id="6958"/>
    <lineage>
        <taxon>Eukaryota</taxon>
        <taxon>Metazoa</taxon>
        <taxon>Ecdysozoa</taxon>
        <taxon>Arthropoda</taxon>
        <taxon>Chelicerata</taxon>
        <taxon>Arachnida</taxon>
        <taxon>Acari</taxon>
        <taxon>Acariformes</taxon>
        <taxon>Sarcoptiformes</taxon>
        <taxon>Astigmata</taxon>
        <taxon>Psoroptidia</taxon>
        <taxon>Analgoidea</taxon>
        <taxon>Pyroglyphidae</taxon>
        <taxon>Pyroglyphinae</taxon>
        <taxon>Euroglyphus</taxon>
    </lineage>
</organism>
<dbReference type="Proteomes" id="UP000194236">
    <property type="component" value="Unassembled WGS sequence"/>
</dbReference>
<keyword evidence="5" id="KW-1185">Reference proteome</keyword>
<sequence>MSTSSINPEYIADIKQTFKRFDTENNGRFEIKQLKFAMRALGFEPKKEEVQRISKEYNKDGYILYNDFEQLMIKRITEKTVNDEIMKAFQLFDTNRTGKITFDDLKRVSNELGEKITDDELMEMIQEADLDGDKAVDCQEFLRIMKKTFLY</sequence>
<dbReference type="EMBL" id="MUJZ01015539">
    <property type="protein sequence ID" value="OTF81038.1"/>
    <property type="molecule type" value="Genomic_DNA"/>
</dbReference>
<dbReference type="SUPFAM" id="SSF47473">
    <property type="entry name" value="EF-hand"/>
    <property type="match status" value="1"/>
</dbReference>
<gene>
    <name evidence="4" type="ORF">BLA29_007628</name>
</gene>
<dbReference type="InterPro" id="IPR050230">
    <property type="entry name" value="CALM/Myosin/TropC-like"/>
</dbReference>
<dbReference type="FunFam" id="1.10.238.10:FF:000001">
    <property type="entry name" value="Calmodulin 1"/>
    <property type="match status" value="1"/>
</dbReference>
<reference evidence="4 5" key="1">
    <citation type="submission" date="2017-03" db="EMBL/GenBank/DDBJ databases">
        <title>Genome Survey of Euroglyphus maynei.</title>
        <authorList>
            <person name="Arlian L.G."/>
            <person name="Morgan M.S."/>
            <person name="Rider S.D."/>
        </authorList>
    </citation>
    <scope>NUCLEOTIDE SEQUENCE [LARGE SCALE GENOMIC DNA]</scope>
    <source>
        <strain evidence="4">Arlian Lab</strain>
        <tissue evidence="4">Whole body</tissue>
    </source>
</reference>
<keyword evidence="1" id="KW-0677">Repeat</keyword>
<dbReference type="GO" id="GO:0005509">
    <property type="term" value="F:calcium ion binding"/>
    <property type="evidence" value="ECO:0007669"/>
    <property type="project" value="InterPro"/>
</dbReference>
<dbReference type="InterPro" id="IPR002048">
    <property type="entry name" value="EF_hand_dom"/>
</dbReference>
<dbReference type="Gene3D" id="1.10.238.10">
    <property type="entry name" value="EF-hand"/>
    <property type="match status" value="2"/>
</dbReference>
<dbReference type="PANTHER" id="PTHR23048">
    <property type="entry name" value="MYOSIN LIGHT CHAIN 1, 3"/>
    <property type="match status" value="1"/>
</dbReference>
<dbReference type="InterPro" id="IPR011992">
    <property type="entry name" value="EF-hand-dom_pair"/>
</dbReference>
<dbReference type="Pfam" id="PF13499">
    <property type="entry name" value="EF-hand_7"/>
    <property type="match status" value="2"/>
</dbReference>
<evidence type="ECO:0000256" key="1">
    <source>
        <dbReference type="ARBA" id="ARBA00022737"/>
    </source>
</evidence>
<protein>
    <recommendedName>
        <fullName evidence="3">EF-hand domain-containing protein</fullName>
    </recommendedName>
</protein>
<dbReference type="PROSITE" id="PS00018">
    <property type="entry name" value="EF_HAND_1"/>
    <property type="match status" value="2"/>
</dbReference>
<feature type="domain" description="EF-hand" evidence="3">
    <location>
        <begin position="9"/>
        <end position="44"/>
    </location>
</feature>
<dbReference type="PROSITE" id="PS50222">
    <property type="entry name" value="EF_HAND_2"/>
    <property type="match status" value="3"/>
</dbReference>
<dbReference type="CDD" id="cd00051">
    <property type="entry name" value="EFh"/>
    <property type="match status" value="1"/>
</dbReference>
<keyword evidence="2" id="KW-0106">Calcium</keyword>
<evidence type="ECO:0000313" key="4">
    <source>
        <dbReference type="EMBL" id="OTF81038.1"/>
    </source>
</evidence>
<accession>A0A1Y3BM94</accession>
<dbReference type="PANTHER" id="PTHR23048:SF59">
    <property type="entry name" value="EF-HAND SUPERFAMILY PROTEIN"/>
    <property type="match status" value="1"/>
</dbReference>
<comment type="caution">
    <text evidence="4">The sequence shown here is derived from an EMBL/GenBank/DDBJ whole genome shotgun (WGS) entry which is preliminary data.</text>
</comment>
<proteinExistence type="predicted"/>
<dbReference type="AlphaFoldDB" id="A0A1Y3BM94"/>